<keyword evidence="2" id="KW-0677">Repeat</keyword>
<dbReference type="Proteomes" id="UP000594342">
    <property type="component" value="Unassembled WGS sequence"/>
</dbReference>
<feature type="domain" description="C2H2-type" evidence="6">
    <location>
        <begin position="32"/>
        <end position="59"/>
    </location>
</feature>
<dbReference type="GO" id="GO:0000981">
    <property type="term" value="F:DNA-binding transcription factor activity, RNA polymerase II-specific"/>
    <property type="evidence" value="ECO:0007669"/>
    <property type="project" value="TreeGrafter"/>
</dbReference>
<comment type="caution">
    <text evidence="7">The sequence shown here is derived from an EMBL/GenBank/DDBJ whole genome shotgun (WGS) entry which is preliminary data.</text>
</comment>
<dbReference type="Pfam" id="PF00096">
    <property type="entry name" value="zf-C2H2"/>
    <property type="match status" value="1"/>
</dbReference>
<evidence type="ECO:0000256" key="2">
    <source>
        <dbReference type="ARBA" id="ARBA00022737"/>
    </source>
</evidence>
<evidence type="ECO:0000256" key="4">
    <source>
        <dbReference type="ARBA" id="ARBA00022833"/>
    </source>
</evidence>
<dbReference type="SUPFAM" id="SSF57667">
    <property type="entry name" value="beta-beta-alpha zinc fingers"/>
    <property type="match status" value="1"/>
</dbReference>
<evidence type="ECO:0000256" key="5">
    <source>
        <dbReference type="PROSITE-ProRule" id="PRU00042"/>
    </source>
</evidence>
<dbReference type="PANTHER" id="PTHR24394:SF29">
    <property type="entry name" value="MYONEURIN"/>
    <property type="match status" value="1"/>
</dbReference>
<protein>
    <recommendedName>
        <fullName evidence="6">C2H2-type domain-containing protein</fullName>
    </recommendedName>
</protein>
<feature type="domain" description="C2H2-type" evidence="6">
    <location>
        <begin position="3"/>
        <end position="32"/>
    </location>
</feature>
<dbReference type="EMBL" id="UPSH01000001">
    <property type="protein sequence ID" value="VBB17664.1"/>
    <property type="molecule type" value="Genomic_DNA"/>
</dbReference>
<keyword evidence="4" id="KW-0862">Zinc</keyword>
<dbReference type="InterPro" id="IPR036236">
    <property type="entry name" value="Znf_C2H2_sf"/>
</dbReference>
<evidence type="ECO:0000313" key="7">
    <source>
        <dbReference type="EMBL" id="VBB17664.1"/>
    </source>
</evidence>
<evidence type="ECO:0000313" key="8">
    <source>
        <dbReference type="Proteomes" id="UP000594342"/>
    </source>
</evidence>
<evidence type="ECO:0000256" key="3">
    <source>
        <dbReference type="ARBA" id="ARBA00022771"/>
    </source>
</evidence>
<name>A0A5K0U837_9VIRU</name>
<dbReference type="GO" id="GO:0008270">
    <property type="term" value="F:zinc ion binding"/>
    <property type="evidence" value="ECO:0007669"/>
    <property type="project" value="UniProtKB-KW"/>
</dbReference>
<dbReference type="PANTHER" id="PTHR24394">
    <property type="entry name" value="ZINC FINGER PROTEIN"/>
    <property type="match status" value="1"/>
</dbReference>
<proteinExistence type="predicted"/>
<dbReference type="Gene3D" id="3.30.160.60">
    <property type="entry name" value="Classic Zinc Finger"/>
    <property type="match status" value="1"/>
</dbReference>
<organism evidence="7 8">
    <name type="scientific">Yasminevirus sp. GU-2018</name>
    <dbReference type="NCBI Taxonomy" id="2420051"/>
    <lineage>
        <taxon>Viruses</taxon>
        <taxon>Varidnaviria</taxon>
        <taxon>Bamfordvirae</taxon>
        <taxon>Nucleocytoviricota</taxon>
        <taxon>Megaviricetes</taxon>
        <taxon>Imitervirales</taxon>
        <taxon>Mimiviridae</taxon>
        <taxon>Klosneuvirinae</taxon>
        <taxon>Yasminevirus</taxon>
        <taxon>Yasminevirus saudimassiliense</taxon>
    </lineage>
</organism>
<keyword evidence="8" id="KW-1185">Reference proteome</keyword>
<keyword evidence="1" id="KW-0479">Metal-binding</keyword>
<evidence type="ECO:0000259" key="6">
    <source>
        <dbReference type="PROSITE" id="PS50157"/>
    </source>
</evidence>
<keyword evidence="3 5" id="KW-0863">Zinc-finger</keyword>
<dbReference type="InterPro" id="IPR013087">
    <property type="entry name" value="Znf_C2H2_type"/>
</dbReference>
<dbReference type="PROSITE" id="PS50157">
    <property type="entry name" value="ZINC_FINGER_C2H2_2"/>
    <property type="match status" value="2"/>
</dbReference>
<gene>
    <name evidence="7" type="ORF">YASMINEVIRUS_127</name>
</gene>
<reference evidence="7 8" key="1">
    <citation type="submission" date="2018-10" db="EMBL/GenBank/DDBJ databases">
        <authorList>
            <consortium name="IHU Genomes"/>
        </authorList>
    </citation>
    <scope>NUCLEOTIDE SEQUENCE [LARGE SCALE GENOMIC DNA]</scope>
    <source>
        <strain evidence="7 8">A1</strain>
    </source>
</reference>
<accession>A0A5K0U837</accession>
<evidence type="ECO:0000256" key="1">
    <source>
        <dbReference type="ARBA" id="ARBA00022723"/>
    </source>
</evidence>
<sequence>MSFLCDNCDKSFERKANLEYHIKQKVCEGKQFKCKYCDNTFSSKCNVYRHMSNNCKVKKGNDEEKEDILSRLLALENEVSVLKTTNKKLITENKKLKVVKKVTNNNTVNKIDKSTTNNNTNNNTNNGIVINNNITLVGYGKEDLSKLNRSELLKILQNGYHSTIKLTEAVHFNPKFPEYHNVFISNMKDKYAMMFDGKNWTLTTKDDLINKIYDDKKNYIEENLEVFVDSLSPSRKNALERWLETDDEDAKIKEIKENIKLLLYNQRKMIGDVQPKKTSKKVIKDD</sequence>